<organism evidence="1 2">
    <name type="scientific">Debaryomyces fabryi</name>
    <dbReference type="NCBI Taxonomy" id="58627"/>
    <lineage>
        <taxon>Eukaryota</taxon>
        <taxon>Fungi</taxon>
        <taxon>Dikarya</taxon>
        <taxon>Ascomycota</taxon>
        <taxon>Saccharomycotina</taxon>
        <taxon>Pichiomycetes</taxon>
        <taxon>Debaryomycetaceae</taxon>
        <taxon>Debaryomyces</taxon>
    </lineage>
</organism>
<proteinExistence type="predicted"/>
<evidence type="ECO:0000313" key="2">
    <source>
        <dbReference type="Proteomes" id="UP000054251"/>
    </source>
</evidence>
<dbReference type="EMBL" id="LMYN01000009">
    <property type="protein sequence ID" value="KSA03467.1"/>
    <property type="molecule type" value="Genomic_DNA"/>
</dbReference>
<dbReference type="GeneID" id="26837792"/>
<sequence>MEKLDLYSSNSMDLNASKYDLVGTLIVESEAKTPTANCDGNEYGHLFSSRDNEFVSKNKFLSSQKINTEKRKSFSISLQTLECTIDTCKIFESKESVYEQLSDASFLSFDESDASSLLNVLNTLKFNTESDNNQHRETKLDKERGQLENQDKDIIPLKNNENLFYVRRKGAKRHLRDFKDVYKQQENNPDSAGKVASANDSFSIEYLMQFKDRLKEIRKENMIPATRKPIHNGNRFSRVFNYCFLTR</sequence>
<protein>
    <submittedName>
        <fullName evidence="1">Uncharacterized protein</fullName>
    </submittedName>
</protein>
<keyword evidence="2" id="KW-1185">Reference proteome</keyword>
<evidence type="ECO:0000313" key="1">
    <source>
        <dbReference type="EMBL" id="KSA03467.1"/>
    </source>
</evidence>
<dbReference type="Proteomes" id="UP000054251">
    <property type="component" value="Unassembled WGS sequence"/>
</dbReference>
<name>A0A0V1Q4N8_9ASCO</name>
<dbReference type="OrthoDB" id="10474280at2759"/>
<reference evidence="1 2" key="1">
    <citation type="submission" date="2015-11" db="EMBL/GenBank/DDBJ databases">
        <title>The genome of Debaryomyces fabryi.</title>
        <authorList>
            <person name="Tafer H."/>
            <person name="Lopandic K."/>
        </authorList>
    </citation>
    <scope>NUCLEOTIDE SEQUENCE [LARGE SCALE GENOMIC DNA]</scope>
    <source>
        <strain evidence="1 2">CBS 789</strain>
    </source>
</reference>
<accession>A0A0V1Q4N8</accession>
<comment type="caution">
    <text evidence="1">The sequence shown here is derived from an EMBL/GenBank/DDBJ whole genome shotgun (WGS) entry which is preliminary data.</text>
</comment>
<dbReference type="AlphaFoldDB" id="A0A0V1Q4N8"/>
<gene>
    <name evidence="1" type="ORF">AC631_00783</name>
</gene>
<dbReference type="RefSeq" id="XP_015469569.1">
    <property type="nucleotide sequence ID" value="XM_015609613.1"/>
</dbReference>